<dbReference type="Pfam" id="PF00440">
    <property type="entry name" value="TetR_N"/>
    <property type="match status" value="1"/>
</dbReference>
<comment type="caution">
    <text evidence="6">The sequence shown here is derived from an EMBL/GenBank/DDBJ whole genome shotgun (WGS) entry which is preliminary data.</text>
</comment>
<dbReference type="EMBL" id="JAFBDQ010000011">
    <property type="protein sequence ID" value="MBM7557334.1"/>
    <property type="molecule type" value="Genomic_DNA"/>
</dbReference>
<dbReference type="InterPro" id="IPR009057">
    <property type="entry name" value="Homeodomain-like_sf"/>
</dbReference>
<dbReference type="InterPro" id="IPR036271">
    <property type="entry name" value="Tet_transcr_reg_TetR-rel_C_sf"/>
</dbReference>
<dbReference type="AlphaFoldDB" id="A0A939BRG7"/>
<dbReference type="FunFam" id="1.10.10.60:FF:000141">
    <property type="entry name" value="TetR family transcriptional regulator"/>
    <property type="match status" value="1"/>
</dbReference>
<organism evidence="6 7">
    <name type="scientific">Halanaerobacter jeridensis</name>
    <dbReference type="NCBI Taxonomy" id="706427"/>
    <lineage>
        <taxon>Bacteria</taxon>
        <taxon>Bacillati</taxon>
        <taxon>Bacillota</taxon>
        <taxon>Clostridia</taxon>
        <taxon>Halanaerobiales</taxon>
        <taxon>Halobacteroidaceae</taxon>
        <taxon>Halanaerobacter</taxon>
    </lineage>
</organism>
<evidence type="ECO:0000256" key="2">
    <source>
        <dbReference type="ARBA" id="ARBA00023125"/>
    </source>
</evidence>
<feature type="DNA-binding region" description="H-T-H motif" evidence="4">
    <location>
        <begin position="33"/>
        <end position="52"/>
    </location>
</feature>
<dbReference type="PRINTS" id="PR00455">
    <property type="entry name" value="HTHTETR"/>
</dbReference>
<feature type="domain" description="HTH tetR-type" evidence="5">
    <location>
        <begin position="10"/>
        <end position="70"/>
    </location>
</feature>
<sequence length="197" mass="22619">MEQKTEQKNQSKKEKVIQAAIKLFSEQGYHDTAVSEIADEAEVAKGTVYWYFDSKEQLFWGIIVSELESLNTQLKKKLNAEHQSSIDKIESVIRLYLEFFKNGKETAKMIQECSVNPGEYFYNEMYKLRNEAVDYLAEIIKVGQKNGEIKEDINQEEVANFILGSIFGSYNPHAYKLKDIEAKVDLVLDILCNGIKA</sequence>
<dbReference type="InterPro" id="IPR001647">
    <property type="entry name" value="HTH_TetR"/>
</dbReference>
<dbReference type="Gene3D" id="1.10.10.60">
    <property type="entry name" value="Homeodomain-like"/>
    <property type="match status" value="1"/>
</dbReference>
<evidence type="ECO:0000256" key="4">
    <source>
        <dbReference type="PROSITE-ProRule" id="PRU00335"/>
    </source>
</evidence>
<dbReference type="GO" id="GO:0045892">
    <property type="term" value="P:negative regulation of DNA-templated transcription"/>
    <property type="evidence" value="ECO:0007669"/>
    <property type="project" value="UniProtKB-ARBA"/>
</dbReference>
<dbReference type="SUPFAM" id="SSF46689">
    <property type="entry name" value="Homeodomain-like"/>
    <property type="match status" value="1"/>
</dbReference>
<dbReference type="SUPFAM" id="SSF48498">
    <property type="entry name" value="Tetracyclin repressor-like, C-terminal domain"/>
    <property type="match status" value="1"/>
</dbReference>
<reference evidence="6" key="1">
    <citation type="submission" date="2021-01" db="EMBL/GenBank/DDBJ databases">
        <title>Genomic Encyclopedia of Type Strains, Phase IV (KMG-IV): sequencing the most valuable type-strain genomes for metagenomic binning, comparative biology and taxonomic classification.</title>
        <authorList>
            <person name="Goeker M."/>
        </authorList>
    </citation>
    <scope>NUCLEOTIDE SEQUENCE</scope>
    <source>
        <strain evidence="6">DSM 23230</strain>
    </source>
</reference>
<gene>
    <name evidence="6" type="ORF">JOC47_002200</name>
</gene>
<dbReference type="GO" id="GO:0003677">
    <property type="term" value="F:DNA binding"/>
    <property type="evidence" value="ECO:0007669"/>
    <property type="project" value="UniProtKB-UniRule"/>
</dbReference>
<dbReference type="PROSITE" id="PS50977">
    <property type="entry name" value="HTH_TETR_2"/>
    <property type="match status" value="1"/>
</dbReference>
<evidence type="ECO:0000259" key="5">
    <source>
        <dbReference type="PROSITE" id="PS50977"/>
    </source>
</evidence>
<keyword evidence="3" id="KW-0804">Transcription</keyword>
<dbReference type="InterPro" id="IPR050624">
    <property type="entry name" value="HTH-type_Tx_Regulator"/>
</dbReference>
<name>A0A939BRG7_9FIRM</name>
<keyword evidence="7" id="KW-1185">Reference proteome</keyword>
<dbReference type="PANTHER" id="PTHR43479">
    <property type="entry name" value="ACREF/ENVCD OPERON REPRESSOR-RELATED"/>
    <property type="match status" value="1"/>
</dbReference>
<evidence type="ECO:0000256" key="3">
    <source>
        <dbReference type="ARBA" id="ARBA00023163"/>
    </source>
</evidence>
<dbReference type="RefSeq" id="WP_204702089.1">
    <property type="nucleotide sequence ID" value="NZ_JAFBDQ010000011.1"/>
</dbReference>
<protein>
    <submittedName>
        <fullName evidence="6">AcrR family transcriptional regulator</fullName>
    </submittedName>
</protein>
<keyword evidence="2 4" id="KW-0238">DNA-binding</keyword>
<proteinExistence type="predicted"/>
<evidence type="ECO:0000256" key="1">
    <source>
        <dbReference type="ARBA" id="ARBA00023015"/>
    </source>
</evidence>
<evidence type="ECO:0000313" key="6">
    <source>
        <dbReference type="EMBL" id="MBM7557334.1"/>
    </source>
</evidence>
<dbReference type="Proteomes" id="UP000774000">
    <property type="component" value="Unassembled WGS sequence"/>
</dbReference>
<dbReference type="Gene3D" id="1.10.357.10">
    <property type="entry name" value="Tetracycline Repressor, domain 2"/>
    <property type="match status" value="1"/>
</dbReference>
<keyword evidence="1" id="KW-0805">Transcription regulation</keyword>
<dbReference type="PANTHER" id="PTHR43479:SF11">
    <property type="entry name" value="ACREF_ENVCD OPERON REPRESSOR-RELATED"/>
    <property type="match status" value="1"/>
</dbReference>
<evidence type="ECO:0000313" key="7">
    <source>
        <dbReference type="Proteomes" id="UP000774000"/>
    </source>
</evidence>
<accession>A0A939BRG7</accession>